<dbReference type="Gene3D" id="3.90.79.40">
    <property type="entry name" value="EvaA sugar 2,3-dehydratase subunit"/>
    <property type="match status" value="2"/>
</dbReference>
<evidence type="ECO:0000259" key="2">
    <source>
        <dbReference type="Pfam" id="PF03559"/>
    </source>
</evidence>
<evidence type="ECO:0000313" key="3">
    <source>
        <dbReference type="EMBL" id="CAA72083.1"/>
    </source>
</evidence>
<gene>
    <name evidence="3" type="primary">EryBVI</name>
</gene>
<reference evidence="3" key="1">
    <citation type="journal article" date="1997" name="Mol. Gen. Genet.">
        <title>Analysis of seven genes from the eryAI-eryK region of the erythromycin biosynthetic gene cluster in Saccharopolyspora erythraea.</title>
        <authorList>
            <person name="Gaisser S."/>
            <person name="Bohm G.A."/>
            <person name="Cortes J."/>
            <person name="Leadlay P.F."/>
        </authorList>
    </citation>
    <scope>NUCLEOTIDE SEQUENCE</scope>
    <source>
        <strain evidence="3">NRRL2338</strain>
    </source>
</reference>
<sequence>MRVLIDNARRQQAEPSTTPQGESMGDRTGDRTIPESSQTATRFLLGDGGIPTATAETHDWLTRNGAEQRLEVARVPFSAMDRWSFQPEDGRLAHESGRFFSIEGLHVRTNFGWRRDWIQPIIVQPEIGFLGLIVKEFDGVLHVLAQAKAEPGNINAVQLSPTLQATRSNYTGVHRGSKVRFIEYFNGTRPSRILVDVLQSEQGAWFLRKRNRNMVVEVFDDLPEHPNFRWLTVAQLRAMLHHDNVVNMDLRTVLACVPTAVERDRADDVLARLPEGSFQARLLHSFIGAGTPANNMNSLLSWISDVRARREFVQRGRPLPDIERSGWIRRDDGIEHEEKKYFDVFGVTVATSDREVNSWMQPLLSPANNGLLALLVKDIGGTLHALVQLRTEAGGMDVAELAPTVHCQPDNYADAPEEFRPAYVDYVLNVPRSQVRYDAWHSEEGGRFYRNENRYMLIEVPADFDASAAPDHRWMTFDQITYLLGHSHYVNIQLRSIIACASAVYTRTAG</sequence>
<dbReference type="InterPro" id="IPR005212">
    <property type="entry name" value="EvaA-like"/>
</dbReference>
<protein>
    <submittedName>
        <fullName evidence="3">Putative 2,3 dehydratase</fullName>
    </submittedName>
</protein>
<dbReference type="InterPro" id="IPR038153">
    <property type="entry name" value="EvaA-like_sf"/>
</dbReference>
<name>O50540_SACER</name>
<dbReference type="Pfam" id="PF03559">
    <property type="entry name" value="Hexose_dehydrat"/>
    <property type="match status" value="2"/>
</dbReference>
<feature type="domain" description="dTDP-4-dehydro-6-deoxy-alpha-D-glucopyranose 2,3-dehydratase" evidence="2">
    <location>
        <begin position="54"/>
        <end position="257"/>
    </location>
</feature>
<feature type="domain" description="dTDP-4-dehydro-6-deoxy-alpha-D-glucopyranose 2,3-dehydratase" evidence="2">
    <location>
        <begin position="297"/>
        <end position="500"/>
    </location>
</feature>
<dbReference type="AlphaFoldDB" id="O50540"/>
<accession>O50540</accession>
<feature type="compositionally biased region" description="Basic and acidic residues" evidence="1">
    <location>
        <begin position="24"/>
        <end position="33"/>
    </location>
</feature>
<organism evidence="3">
    <name type="scientific">Saccharopolyspora erythraea</name>
    <name type="common">Streptomyces erythraeus</name>
    <dbReference type="NCBI Taxonomy" id="1836"/>
    <lineage>
        <taxon>Bacteria</taxon>
        <taxon>Bacillati</taxon>
        <taxon>Actinomycetota</taxon>
        <taxon>Actinomycetes</taxon>
        <taxon>Pseudonocardiales</taxon>
        <taxon>Pseudonocardiaceae</taxon>
        <taxon>Saccharopolyspora</taxon>
    </lineage>
</organism>
<dbReference type="EMBL" id="Y11199">
    <property type="protein sequence ID" value="CAA72083.1"/>
    <property type="molecule type" value="Genomic_DNA"/>
</dbReference>
<feature type="region of interest" description="Disordered" evidence="1">
    <location>
        <begin position="1"/>
        <end position="35"/>
    </location>
</feature>
<evidence type="ECO:0000256" key="1">
    <source>
        <dbReference type="SAM" id="MobiDB-lite"/>
    </source>
</evidence>
<proteinExistence type="predicted"/>
<dbReference type="GO" id="GO:0016829">
    <property type="term" value="F:lyase activity"/>
    <property type="evidence" value="ECO:0007669"/>
    <property type="project" value="InterPro"/>
</dbReference>